<evidence type="ECO:0000256" key="9">
    <source>
        <dbReference type="ARBA" id="ARBA00023136"/>
    </source>
</evidence>
<comment type="similarity">
    <text evidence="2">Belongs to the GSP J family.</text>
</comment>
<dbReference type="InterPro" id="IPR012902">
    <property type="entry name" value="N_methyl_site"/>
</dbReference>
<dbReference type="GO" id="GO:0015627">
    <property type="term" value="C:type II protein secretion system complex"/>
    <property type="evidence" value="ECO:0007669"/>
    <property type="project" value="InterPro"/>
</dbReference>
<gene>
    <name evidence="12" type="ORF">FHS92_000407</name>
</gene>
<evidence type="ECO:0000313" key="13">
    <source>
        <dbReference type="Proteomes" id="UP000552700"/>
    </source>
</evidence>
<organism evidence="12 13">
    <name type="scientific">Sphingobium subterraneum</name>
    <dbReference type="NCBI Taxonomy" id="627688"/>
    <lineage>
        <taxon>Bacteria</taxon>
        <taxon>Pseudomonadati</taxon>
        <taxon>Pseudomonadota</taxon>
        <taxon>Alphaproteobacteria</taxon>
        <taxon>Sphingomonadales</taxon>
        <taxon>Sphingomonadaceae</taxon>
        <taxon>Sphingobium</taxon>
    </lineage>
</organism>
<evidence type="ECO:0000256" key="7">
    <source>
        <dbReference type="ARBA" id="ARBA00022692"/>
    </source>
</evidence>
<keyword evidence="6" id="KW-0997">Cell inner membrane</keyword>
<dbReference type="Pfam" id="PF11612">
    <property type="entry name" value="T2SSJ"/>
    <property type="match status" value="1"/>
</dbReference>
<evidence type="ECO:0000256" key="10">
    <source>
        <dbReference type="SAM" id="MobiDB-lite"/>
    </source>
</evidence>
<dbReference type="GO" id="GO:0005886">
    <property type="term" value="C:plasma membrane"/>
    <property type="evidence" value="ECO:0007669"/>
    <property type="project" value="UniProtKB-SubCell"/>
</dbReference>
<dbReference type="GO" id="GO:0015628">
    <property type="term" value="P:protein secretion by the type II secretion system"/>
    <property type="evidence" value="ECO:0007669"/>
    <property type="project" value="InterPro"/>
</dbReference>
<evidence type="ECO:0000256" key="5">
    <source>
        <dbReference type="ARBA" id="ARBA00022481"/>
    </source>
</evidence>
<dbReference type="PANTHER" id="PTHR39583:SF2">
    <property type="entry name" value="TYPE II SECRETION SYSTEM PROTEIN J"/>
    <property type="match status" value="1"/>
</dbReference>
<evidence type="ECO:0000256" key="3">
    <source>
        <dbReference type="ARBA" id="ARBA00021539"/>
    </source>
</evidence>
<dbReference type="Pfam" id="PF07963">
    <property type="entry name" value="N_methyl"/>
    <property type="match status" value="1"/>
</dbReference>
<dbReference type="Gene3D" id="3.10.610.10">
    <property type="entry name" value="GSPII I/J protein-like"/>
    <property type="match status" value="1"/>
</dbReference>
<keyword evidence="4" id="KW-1003">Cell membrane</keyword>
<sequence length="252" mass="27225">MTRRSVGYGFTPPRRSVVNGFTLIELMVALVIFAMLSSAGVYLLHGAVSAQGAVREHLDTQASLIRTHKLMEQDLAQAVSRISRTETGTLAPAFYGRGVQGDLPLIEFVRGGWSNLDNAPRPNLQKIAYWFREEGPGGPRLERQTTGQVDGAVPGAPVNLIDRVSKLDIAYRDETGAWLPDWQNKGAKDMPTAVRLIVTRDKEPSLTLLFVVGNGAQPKQTEPIIQVPTGPVTDGPTRQTPVAPPMPGVPGA</sequence>
<evidence type="ECO:0000256" key="11">
    <source>
        <dbReference type="SAM" id="Phobius"/>
    </source>
</evidence>
<evidence type="ECO:0000313" key="12">
    <source>
        <dbReference type="EMBL" id="MBB6122700.1"/>
    </source>
</evidence>
<comment type="caution">
    <text evidence="12">The sequence shown here is derived from an EMBL/GenBank/DDBJ whole genome shotgun (WGS) entry which is preliminary data.</text>
</comment>
<accession>A0A841IWP8</accession>
<comment type="subcellular location">
    <subcellularLocation>
        <location evidence="1">Cell inner membrane</location>
        <topology evidence="1">Single-pass membrane protein</topology>
    </subcellularLocation>
</comment>
<evidence type="ECO:0000256" key="8">
    <source>
        <dbReference type="ARBA" id="ARBA00022989"/>
    </source>
</evidence>
<dbReference type="AlphaFoldDB" id="A0A841IWP8"/>
<dbReference type="InterPro" id="IPR045584">
    <property type="entry name" value="Pilin-like"/>
</dbReference>
<keyword evidence="7 11" id="KW-0812">Transmembrane</keyword>
<dbReference type="InterPro" id="IPR051621">
    <property type="entry name" value="T2SS_protein_J"/>
</dbReference>
<evidence type="ECO:0000256" key="6">
    <source>
        <dbReference type="ARBA" id="ARBA00022519"/>
    </source>
</evidence>
<dbReference type="InterPro" id="IPR010055">
    <property type="entry name" value="T2SS_protein-GspJ"/>
</dbReference>
<dbReference type="PANTHER" id="PTHR39583">
    <property type="entry name" value="TYPE II SECRETION SYSTEM PROTEIN J-RELATED"/>
    <property type="match status" value="1"/>
</dbReference>
<dbReference type="Proteomes" id="UP000552700">
    <property type="component" value="Unassembled WGS sequence"/>
</dbReference>
<feature type="region of interest" description="Disordered" evidence="10">
    <location>
        <begin position="221"/>
        <end position="252"/>
    </location>
</feature>
<dbReference type="NCBIfam" id="TIGR01711">
    <property type="entry name" value="gspJ"/>
    <property type="match status" value="1"/>
</dbReference>
<reference evidence="12 13" key="1">
    <citation type="submission" date="2020-08" db="EMBL/GenBank/DDBJ databases">
        <title>Genomic Encyclopedia of Type Strains, Phase IV (KMG-IV): sequencing the most valuable type-strain genomes for metagenomic binning, comparative biology and taxonomic classification.</title>
        <authorList>
            <person name="Goeker M."/>
        </authorList>
    </citation>
    <scope>NUCLEOTIDE SEQUENCE [LARGE SCALE GENOMIC DNA]</scope>
    <source>
        <strain evidence="12 13">DSM 102255</strain>
    </source>
</reference>
<keyword evidence="5" id="KW-0488">Methylation</keyword>
<keyword evidence="13" id="KW-1185">Reference proteome</keyword>
<proteinExistence type="inferred from homology"/>
<dbReference type="SUPFAM" id="SSF54523">
    <property type="entry name" value="Pili subunits"/>
    <property type="match status" value="1"/>
</dbReference>
<keyword evidence="8 11" id="KW-1133">Transmembrane helix</keyword>
<dbReference type="EMBL" id="JACIJP010000001">
    <property type="protein sequence ID" value="MBB6122700.1"/>
    <property type="molecule type" value="Genomic_DNA"/>
</dbReference>
<evidence type="ECO:0000256" key="1">
    <source>
        <dbReference type="ARBA" id="ARBA00004377"/>
    </source>
</evidence>
<evidence type="ECO:0000256" key="2">
    <source>
        <dbReference type="ARBA" id="ARBA00011084"/>
    </source>
</evidence>
<feature type="compositionally biased region" description="Pro residues" evidence="10">
    <location>
        <begin position="242"/>
        <end position="252"/>
    </location>
</feature>
<keyword evidence="9 11" id="KW-0472">Membrane</keyword>
<dbReference type="RefSeq" id="WP_184077044.1">
    <property type="nucleotide sequence ID" value="NZ_JACIJP010000001.1"/>
</dbReference>
<name>A0A841IWP8_9SPHN</name>
<protein>
    <recommendedName>
        <fullName evidence="3">Type II secretion system protein J</fullName>
    </recommendedName>
</protein>
<dbReference type="NCBIfam" id="TIGR02532">
    <property type="entry name" value="IV_pilin_GFxxxE"/>
    <property type="match status" value="1"/>
</dbReference>
<evidence type="ECO:0000256" key="4">
    <source>
        <dbReference type="ARBA" id="ARBA00022475"/>
    </source>
</evidence>
<feature type="transmembrane region" description="Helical" evidence="11">
    <location>
        <begin position="21"/>
        <end position="44"/>
    </location>
</feature>